<sequence>MFSFFETTLCFLFSAAVCPAGMCSSPSICGANNRSNRATSGSRGSGAHYALCALGVGLIALGTVMIVWTVIPNDALSGNSTSSNNNGQNKGQIQSSSVAMMLVGVGIVILLLSICLGVRSKMRAQNQSNQTRGVPLVDHVPGEEQPGSRGSWRLCPAVYGQEAGYTLDRSPVHCRATQTHKTNNHAHTHLRLRTIYRNQST</sequence>
<keyword evidence="2" id="KW-0472">Membrane</keyword>
<evidence type="ECO:0000256" key="2">
    <source>
        <dbReference type="SAM" id="Phobius"/>
    </source>
</evidence>
<comment type="caution">
    <text evidence="4">The sequence shown here is derived from an EMBL/GenBank/DDBJ whole genome shotgun (WGS) entry which is preliminary data.</text>
</comment>
<keyword evidence="3" id="KW-0732">Signal</keyword>
<keyword evidence="2" id="KW-0812">Transmembrane</keyword>
<dbReference type="PANTHER" id="PTHR16015">
    <property type="entry name" value="TRANSMEMBRANE PROTEIN 51"/>
    <property type="match status" value="1"/>
</dbReference>
<accession>A0ABV1AFK7</accession>
<dbReference type="Proteomes" id="UP001469553">
    <property type="component" value="Unassembled WGS sequence"/>
</dbReference>
<organism evidence="4 5">
    <name type="scientific">Ameca splendens</name>
    <dbReference type="NCBI Taxonomy" id="208324"/>
    <lineage>
        <taxon>Eukaryota</taxon>
        <taxon>Metazoa</taxon>
        <taxon>Chordata</taxon>
        <taxon>Craniata</taxon>
        <taxon>Vertebrata</taxon>
        <taxon>Euteleostomi</taxon>
        <taxon>Actinopterygii</taxon>
        <taxon>Neopterygii</taxon>
        <taxon>Teleostei</taxon>
        <taxon>Neoteleostei</taxon>
        <taxon>Acanthomorphata</taxon>
        <taxon>Ovalentaria</taxon>
        <taxon>Atherinomorphae</taxon>
        <taxon>Cyprinodontiformes</taxon>
        <taxon>Goodeidae</taxon>
        <taxon>Ameca</taxon>
    </lineage>
</organism>
<feature type="transmembrane region" description="Helical" evidence="2">
    <location>
        <begin position="98"/>
        <end position="119"/>
    </location>
</feature>
<feature type="transmembrane region" description="Helical" evidence="2">
    <location>
        <begin position="46"/>
        <end position="71"/>
    </location>
</feature>
<name>A0ABV1AFK7_9TELE</name>
<keyword evidence="2" id="KW-1133">Transmembrane helix</keyword>
<dbReference type="Pfam" id="PF15345">
    <property type="entry name" value="TMEM51"/>
    <property type="match status" value="1"/>
</dbReference>
<reference evidence="4 5" key="1">
    <citation type="submission" date="2021-06" db="EMBL/GenBank/DDBJ databases">
        <authorList>
            <person name="Palmer J.M."/>
        </authorList>
    </citation>
    <scope>NUCLEOTIDE SEQUENCE [LARGE SCALE GENOMIC DNA]</scope>
    <source>
        <strain evidence="4 5">AS_MEX2019</strain>
        <tissue evidence="4">Muscle</tissue>
    </source>
</reference>
<evidence type="ECO:0000256" key="3">
    <source>
        <dbReference type="SAM" id="SignalP"/>
    </source>
</evidence>
<keyword evidence="5" id="KW-1185">Reference proteome</keyword>
<feature type="signal peptide" evidence="3">
    <location>
        <begin position="1"/>
        <end position="23"/>
    </location>
</feature>
<dbReference type="PANTHER" id="PTHR16015:SF0">
    <property type="entry name" value="TRANSMEMBRANE PROTEIN 51"/>
    <property type="match status" value="1"/>
</dbReference>
<gene>
    <name evidence="4" type="ORF">AMECASPLE_032424</name>
</gene>
<evidence type="ECO:0000256" key="1">
    <source>
        <dbReference type="SAM" id="MobiDB-lite"/>
    </source>
</evidence>
<proteinExistence type="predicted"/>
<protein>
    <submittedName>
        <fullName evidence="4">Uncharacterized protein</fullName>
    </submittedName>
</protein>
<evidence type="ECO:0000313" key="5">
    <source>
        <dbReference type="Proteomes" id="UP001469553"/>
    </source>
</evidence>
<dbReference type="InterPro" id="IPR029265">
    <property type="entry name" value="TMEM51"/>
</dbReference>
<dbReference type="EMBL" id="JAHRIP010088847">
    <property type="protein sequence ID" value="MEQ2316426.1"/>
    <property type="molecule type" value="Genomic_DNA"/>
</dbReference>
<evidence type="ECO:0000313" key="4">
    <source>
        <dbReference type="EMBL" id="MEQ2316426.1"/>
    </source>
</evidence>
<feature type="region of interest" description="Disordered" evidence="1">
    <location>
        <begin position="128"/>
        <end position="149"/>
    </location>
</feature>
<feature type="chain" id="PRO_5045099365" evidence="3">
    <location>
        <begin position="24"/>
        <end position="201"/>
    </location>
</feature>